<gene>
    <name evidence="1" type="ORF">RM590_09795</name>
</gene>
<proteinExistence type="predicted"/>
<dbReference type="RefSeq" id="WP_311704037.1">
    <property type="nucleotide sequence ID" value="NZ_JAVREL010000004.1"/>
</dbReference>
<keyword evidence="2" id="KW-1185">Reference proteome</keyword>
<evidence type="ECO:0000313" key="2">
    <source>
        <dbReference type="Proteomes" id="UP001183246"/>
    </source>
</evidence>
<evidence type="ECO:0000313" key="1">
    <source>
        <dbReference type="EMBL" id="MDT0342907.1"/>
    </source>
</evidence>
<name>A0ABU2MMS0_9ACTN</name>
<comment type="caution">
    <text evidence="1">The sequence shown here is derived from an EMBL/GenBank/DDBJ whole genome shotgun (WGS) entry which is preliminary data.</text>
</comment>
<accession>A0ABU2MMS0</accession>
<organism evidence="1 2">
    <name type="scientific">Streptomyces litchfieldiae</name>
    <dbReference type="NCBI Taxonomy" id="3075543"/>
    <lineage>
        <taxon>Bacteria</taxon>
        <taxon>Bacillati</taxon>
        <taxon>Actinomycetota</taxon>
        <taxon>Actinomycetes</taxon>
        <taxon>Kitasatosporales</taxon>
        <taxon>Streptomycetaceae</taxon>
        <taxon>Streptomyces</taxon>
    </lineage>
</organism>
<dbReference type="Proteomes" id="UP001183246">
    <property type="component" value="Unassembled WGS sequence"/>
</dbReference>
<protein>
    <submittedName>
        <fullName evidence="1">Uncharacterized protein</fullName>
    </submittedName>
</protein>
<reference evidence="2" key="1">
    <citation type="submission" date="2023-07" db="EMBL/GenBank/DDBJ databases">
        <title>30 novel species of actinomycetes from the DSMZ collection.</title>
        <authorList>
            <person name="Nouioui I."/>
        </authorList>
    </citation>
    <scope>NUCLEOTIDE SEQUENCE [LARGE SCALE GENOMIC DNA]</scope>
    <source>
        <strain evidence="2">DSM 44938</strain>
    </source>
</reference>
<dbReference type="EMBL" id="JAVREL010000004">
    <property type="protein sequence ID" value="MDT0342907.1"/>
    <property type="molecule type" value="Genomic_DNA"/>
</dbReference>
<sequence>MVGGQEFTVSDMTALGPGRKRLTFTTGEIFTMNPTTVLWAARRIDPRLHRWMRR</sequence>